<feature type="domain" description="Pili assembly chaperone N-terminal" evidence="2">
    <location>
        <begin position="35"/>
        <end position="137"/>
    </location>
</feature>
<dbReference type="InterPro" id="IPR013783">
    <property type="entry name" value="Ig-like_fold"/>
</dbReference>
<name>A0A150WRS1_BDEBC</name>
<accession>A0A150WRS1</accession>
<organism evidence="3 4">
    <name type="scientific">Bdellovibrio bacteriovorus</name>
    <dbReference type="NCBI Taxonomy" id="959"/>
    <lineage>
        <taxon>Bacteria</taxon>
        <taxon>Pseudomonadati</taxon>
        <taxon>Bdellovibrionota</taxon>
        <taxon>Bdellovibrionia</taxon>
        <taxon>Bdellovibrionales</taxon>
        <taxon>Pseudobdellovibrionaceae</taxon>
        <taxon>Bdellovibrio</taxon>
    </lineage>
</organism>
<dbReference type="GO" id="GO:0030288">
    <property type="term" value="C:outer membrane-bounded periplasmic space"/>
    <property type="evidence" value="ECO:0007669"/>
    <property type="project" value="InterPro"/>
</dbReference>
<dbReference type="EMBL" id="LUKE01000001">
    <property type="protein sequence ID" value="KYG66895.1"/>
    <property type="molecule type" value="Genomic_DNA"/>
</dbReference>
<keyword evidence="4" id="KW-1185">Reference proteome</keyword>
<dbReference type="AlphaFoldDB" id="A0A150WRS1"/>
<keyword evidence="1" id="KW-0732">Signal</keyword>
<evidence type="ECO:0000259" key="2">
    <source>
        <dbReference type="Pfam" id="PF00345"/>
    </source>
</evidence>
<dbReference type="SUPFAM" id="SSF49354">
    <property type="entry name" value="PapD-like"/>
    <property type="match status" value="1"/>
</dbReference>
<dbReference type="Pfam" id="PF00345">
    <property type="entry name" value="PapD_N"/>
    <property type="match status" value="1"/>
</dbReference>
<comment type="caution">
    <text evidence="3">The sequence shown here is derived from an EMBL/GenBank/DDBJ whole genome shotgun (WGS) entry which is preliminary data.</text>
</comment>
<evidence type="ECO:0000313" key="4">
    <source>
        <dbReference type="Proteomes" id="UP000075320"/>
    </source>
</evidence>
<feature type="chain" id="PRO_5007573525" description="Pili assembly chaperone N-terminal domain-containing protein" evidence="1">
    <location>
        <begin position="22"/>
        <end position="243"/>
    </location>
</feature>
<dbReference type="Gene3D" id="2.60.40.10">
    <property type="entry name" value="Immunoglobulins"/>
    <property type="match status" value="1"/>
</dbReference>
<gene>
    <name evidence="3" type="ORF">AZI86_07645</name>
</gene>
<evidence type="ECO:0000313" key="3">
    <source>
        <dbReference type="EMBL" id="KYG66895.1"/>
    </source>
</evidence>
<sequence length="243" mass="26742">MYNKVVFAALSAVLIPAFAHAFRLSPMVVQFAPHGNKATQVLLLENQGSEKVPVQIEVFARSADAKGEEVRTKTDDFVVYPEQVVLLPGEKRNVRVTWSADLKGPDEQAYRIVASQLPVKFKEKNSAPQNQNVNLNFLLQYVASAYVVPEGAKAQVRVKEVKRIDAKKVSLLLANEGTAHKVLKAKSLSFYSGDKLLLEMATVKEFENVNLLPKSQKTLIVAVPKDVSGANLRAEISLLETGD</sequence>
<dbReference type="PANTHER" id="PTHR30251">
    <property type="entry name" value="PILUS ASSEMBLY CHAPERONE"/>
    <property type="match status" value="1"/>
</dbReference>
<dbReference type="InterPro" id="IPR050643">
    <property type="entry name" value="Periplasmic_pilus_chap"/>
</dbReference>
<reference evidence="3 4" key="1">
    <citation type="submission" date="2016-03" db="EMBL/GenBank/DDBJ databases">
        <authorList>
            <person name="Ploux O."/>
        </authorList>
    </citation>
    <scope>NUCLEOTIDE SEQUENCE [LARGE SCALE GENOMIC DNA]</scope>
    <source>
        <strain evidence="3 4">R0</strain>
    </source>
</reference>
<dbReference type="PANTHER" id="PTHR30251:SF4">
    <property type="entry name" value="SLR1668 PROTEIN"/>
    <property type="match status" value="1"/>
</dbReference>
<dbReference type="OrthoDB" id="5291809at2"/>
<evidence type="ECO:0000256" key="1">
    <source>
        <dbReference type="SAM" id="SignalP"/>
    </source>
</evidence>
<dbReference type="RefSeq" id="WP_061834473.1">
    <property type="nucleotide sequence ID" value="NZ_LUKE01000001.1"/>
</dbReference>
<dbReference type="Proteomes" id="UP000075320">
    <property type="component" value="Unassembled WGS sequence"/>
</dbReference>
<protein>
    <recommendedName>
        <fullName evidence="2">Pili assembly chaperone N-terminal domain-containing protein</fullName>
    </recommendedName>
</protein>
<dbReference type="GO" id="GO:0071555">
    <property type="term" value="P:cell wall organization"/>
    <property type="evidence" value="ECO:0007669"/>
    <property type="project" value="InterPro"/>
</dbReference>
<proteinExistence type="predicted"/>
<dbReference type="InterPro" id="IPR008962">
    <property type="entry name" value="PapD-like_sf"/>
</dbReference>
<feature type="signal peptide" evidence="1">
    <location>
        <begin position="1"/>
        <end position="21"/>
    </location>
</feature>
<dbReference type="InterPro" id="IPR016147">
    <property type="entry name" value="Pili_assmbl_chaperone_N"/>
</dbReference>